<organism evidence="2 3">
    <name type="scientific">Hymenobacter edaphi</name>
    <dbReference type="NCBI Taxonomy" id="2211146"/>
    <lineage>
        <taxon>Bacteria</taxon>
        <taxon>Pseudomonadati</taxon>
        <taxon>Bacteroidota</taxon>
        <taxon>Cytophagia</taxon>
        <taxon>Cytophagales</taxon>
        <taxon>Hymenobacteraceae</taxon>
        <taxon>Hymenobacter</taxon>
    </lineage>
</organism>
<dbReference type="Gene3D" id="1.25.40.10">
    <property type="entry name" value="Tetratricopeptide repeat domain"/>
    <property type="match status" value="2"/>
</dbReference>
<dbReference type="SUPFAM" id="SSF48452">
    <property type="entry name" value="TPR-like"/>
    <property type="match status" value="1"/>
</dbReference>
<dbReference type="PANTHER" id="PTHR45588">
    <property type="entry name" value="TPR DOMAIN-CONTAINING PROTEIN"/>
    <property type="match status" value="1"/>
</dbReference>
<keyword evidence="1" id="KW-0732">Signal</keyword>
<evidence type="ECO:0000313" key="3">
    <source>
        <dbReference type="Proteomes" id="UP000248553"/>
    </source>
</evidence>
<protein>
    <recommendedName>
        <fullName evidence="4">Tetratricopeptide repeat protein</fullName>
    </recommendedName>
</protein>
<proteinExistence type="predicted"/>
<dbReference type="RefSeq" id="WP_111477214.1">
    <property type="nucleotide sequence ID" value="NZ_QHKM01000001.1"/>
</dbReference>
<comment type="caution">
    <text evidence="2">The sequence shown here is derived from an EMBL/GenBank/DDBJ whole genome shotgun (WGS) entry which is preliminary data.</text>
</comment>
<dbReference type="PANTHER" id="PTHR45588:SF1">
    <property type="entry name" value="WW DOMAIN-CONTAINING PROTEIN"/>
    <property type="match status" value="1"/>
</dbReference>
<dbReference type="EMBL" id="QHKM01000001">
    <property type="protein sequence ID" value="RAK70464.1"/>
    <property type="molecule type" value="Genomic_DNA"/>
</dbReference>
<keyword evidence="3" id="KW-1185">Reference proteome</keyword>
<evidence type="ECO:0000256" key="1">
    <source>
        <dbReference type="SAM" id="SignalP"/>
    </source>
</evidence>
<dbReference type="Proteomes" id="UP000248553">
    <property type="component" value="Unassembled WGS sequence"/>
</dbReference>
<gene>
    <name evidence="2" type="ORF">DLM85_06420</name>
</gene>
<feature type="chain" id="PRO_5016457376" description="Tetratricopeptide repeat protein" evidence="1">
    <location>
        <begin position="21"/>
        <end position="567"/>
    </location>
</feature>
<feature type="signal peptide" evidence="1">
    <location>
        <begin position="1"/>
        <end position="20"/>
    </location>
</feature>
<dbReference type="OrthoDB" id="9778494at2"/>
<evidence type="ECO:0000313" key="2">
    <source>
        <dbReference type="EMBL" id="RAK70464.1"/>
    </source>
</evidence>
<name>A0A328BX80_9BACT</name>
<accession>A0A328BX80</accession>
<dbReference type="InterPro" id="IPR011990">
    <property type="entry name" value="TPR-like_helical_dom_sf"/>
</dbReference>
<reference evidence="3" key="1">
    <citation type="submission" date="2018-05" db="EMBL/GenBank/DDBJ databases">
        <authorList>
            <person name="Nie L."/>
        </authorList>
    </citation>
    <scope>NUCLEOTIDE SEQUENCE [LARGE SCALE GENOMIC DNA]</scope>
    <source>
        <strain evidence="3">NL</strain>
    </source>
</reference>
<dbReference type="AlphaFoldDB" id="A0A328BX80"/>
<evidence type="ECO:0008006" key="4">
    <source>
        <dbReference type="Google" id="ProtNLM"/>
    </source>
</evidence>
<sequence length="567" mass="62055">MNTSCLPLLLVYGLSLLPSACRQHNQAAPAGTLTELSLKRGNLSVCGPAEQQFGRVAFEVSGPQSVQADVALAVSLLHSFEYDEAEKVFARVIDQAPDCAMAYWGVAMCSYHPLWTPPTPAELAKGARAVALAQRLPKKTAREAAYIDALAAFYQDHAHADHRTRSGRFEQAMARVAARFPTDPEAAIFYALALDAAADPADKTFRKQRKAGAILEGLQPQAPRHPGIVHYLIHTYDYPELAALALPAARQYAAVAPSSAHALHMPSHIFTRLGLWDECISSNLAAAASARCYAENAGLKGHWDEELHSVDYLAYAYLQQGDNRRAREQQRYLAAVREVSPVTFKVAYAFAAVPARYVLENKQWAAAARLRPQRAHLDWAQFPWQRAITHFARALGHARTQQPDSAQREIDHLAALRTTLSGQHNDYQARQVEVQLLAAEAWLALARGQSAEALRRMQQAADLENRTEKHPVTPGEVVPARELLADMLLQLRQPAPALAAYEADLQQHPNRFNGLYGAAGAAEQAGQPAKAAAYYQRLTEVARAAAPARPEVVAARAFLARHPAASL</sequence>